<dbReference type="Proteomes" id="UP000051373">
    <property type="component" value="Unassembled WGS sequence"/>
</dbReference>
<proteinExistence type="inferred from homology"/>
<dbReference type="GO" id="GO:0004791">
    <property type="term" value="F:thioredoxin-disulfide reductase (NADPH) activity"/>
    <property type="evidence" value="ECO:0007669"/>
    <property type="project" value="UniProtKB-UniRule"/>
</dbReference>
<dbReference type="NCBIfam" id="TIGR01292">
    <property type="entry name" value="TRX_reduct"/>
    <property type="match status" value="1"/>
</dbReference>
<dbReference type="InterPro" id="IPR023753">
    <property type="entry name" value="FAD/NAD-binding_dom"/>
</dbReference>
<accession>A0A0S8FW68</accession>
<organism evidence="5 6">
    <name type="scientific">candidate division WOR_3 bacterium SM23_42</name>
    <dbReference type="NCBI Taxonomy" id="1703779"/>
    <lineage>
        <taxon>Bacteria</taxon>
        <taxon>Bacteria division WOR-3</taxon>
    </lineage>
</organism>
<comment type="similarity">
    <text evidence="3">Belongs to the class-II pyridine nucleotide-disulfide oxidoreductase family.</text>
</comment>
<dbReference type="InterPro" id="IPR005982">
    <property type="entry name" value="Thioredox_Rdtase"/>
</dbReference>
<dbReference type="GO" id="GO:0019430">
    <property type="term" value="P:removal of superoxide radicals"/>
    <property type="evidence" value="ECO:0007669"/>
    <property type="project" value="UniProtKB-UniRule"/>
</dbReference>
<sequence length="311" mass="33955">MSHDLIVVGGGPAGLTAAVYGARAGLSTLVIERALPGGHAATTHYIENYPGFPEGITGVELAERMKQQVLRFGVDIVGSEVKSISQKKKSVVVKTDSREFLALGLIIAIGTNWKRLNVPGEDELRGRGVSYCATCDGPLFKKRDVAVIGCGNSGIQEGKFLLQFVNRITFVEFLPRVTADKMIYDRIKDEERAQFLLSHECISINGTERVESVTVRDRKTKRQKEIAVDGVFIYVGLEANSDFLKGLIDLDERGFIHVNERMETSAPGIFAAGDICAKAIRQVVTACAEGATAAISAYHYIESMKQPFDLK</sequence>
<dbReference type="InterPro" id="IPR036188">
    <property type="entry name" value="FAD/NAD-bd_sf"/>
</dbReference>
<comment type="cofactor">
    <cofactor evidence="3">
        <name>FAD</name>
        <dbReference type="ChEBI" id="CHEBI:57692"/>
    </cofactor>
</comment>
<keyword evidence="3" id="KW-0676">Redox-active center</keyword>
<comment type="caution">
    <text evidence="5">The sequence shown here is derived from an EMBL/GenBank/DDBJ whole genome shotgun (WGS) entry which is preliminary data.</text>
</comment>
<evidence type="ECO:0000256" key="3">
    <source>
        <dbReference type="RuleBase" id="RU003880"/>
    </source>
</evidence>
<evidence type="ECO:0000313" key="5">
    <source>
        <dbReference type="EMBL" id="KPK63901.1"/>
    </source>
</evidence>
<dbReference type="GO" id="GO:0005737">
    <property type="term" value="C:cytoplasm"/>
    <property type="evidence" value="ECO:0007669"/>
    <property type="project" value="InterPro"/>
</dbReference>
<dbReference type="Pfam" id="PF07992">
    <property type="entry name" value="Pyr_redox_2"/>
    <property type="match status" value="1"/>
</dbReference>
<feature type="domain" description="FAD/NAD(P)-binding" evidence="4">
    <location>
        <begin position="4"/>
        <end position="290"/>
    </location>
</feature>
<keyword evidence="3" id="KW-0274">FAD</keyword>
<reference evidence="5 6" key="1">
    <citation type="journal article" date="2015" name="Microbiome">
        <title>Genomic resolution of linkages in carbon, nitrogen, and sulfur cycling among widespread estuary sediment bacteria.</title>
        <authorList>
            <person name="Baker B.J."/>
            <person name="Lazar C.S."/>
            <person name="Teske A.P."/>
            <person name="Dick G.J."/>
        </authorList>
    </citation>
    <scope>NUCLEOTIDE SEQUENCE [LARGE SCALE GENOMIC DNA]</scope>
    <source>
        <strain evidence="5">SM23_42</strain>
    </source>
</reference>
<evidence type="ECO:0000256" key="2">
    <source>
        <dbReference type="ARBA" id="ARBA00023002"/>
    </source>
</evidence>
<comment type="subunit">
    <text evidence="3">Homodimer.</text>
</comment>
<dbReference type="EC" id="1.8.1.9" evidence="3"/>
<keyword evidence="1 3" id="KW-0285">Flavoprotein</keyword>
<dbReference type="PANTHER" id="PTHR48105">
    <property type="entry name" value="THIOREDOXIN REDUCTASE 1-RELATED-RELATED"/>
    <property type="match status" value="1"/>
</dbReference>
<evidence type="ECO:0000256" key="1">
    <source>
        <dbReference type="ARBA" id="ARBA00022630"/>
    </source>
</evidence>
<keyword evidence="2 3" id="KW-0560">Oxidoreductase</keyword>
<protein>
    <recommendedName>
        <fullName evidence="3">Thioredoxin reductase</fullName>
        <ecNumber evidence="3">1.8.1.9</ecNumber>
    </recommendedName>
</protein>
<dbReference type="EMBL" id="LJUJ01000008">
    <property type="protein sequence ID" value="KPK63901.1"/>
    <property type="molecule type" value="Genomic_DNA"/>
</dbReference>
<dbReference type="PRINTS" id="PR00368">
    <property type="entry name" value="FADPNR"/>
</dbReference>
<dbReference type="SUPFAM" id="SSF51905">
    <property type="entry name" value="FAD/NAD(P)-binding domain"/>
    <property type="match status" value="1"/>
</dbReference>
<comment type="catalytic activity">
    <reaction evidence="3">
        <text>[thioredoxin]-dithiol + NADP(+) = [thioredoxin]-disulfide + NADPH + H(+)</text>
        <dbReference type="Rhea" id="RHEA:20345"/>
        <dbReference type="Rhea" id="RHEA-COMP:10698"/>
        <dbReference type="Rhea" id="RHEA-COMP:10700"/>
        <dbReference type="ChEBI" id="CHEBI:15378"/>
        <dbReference type="ChEBI" id="CHEBI:29950"/>
        <dbReference type="ChEBI" id="CHEBI:50058"/>
        <dbReference type="ChEBI" id="CHEBI:57783"/>
        <dbReference type="ChEBI" id="CHEBI:58349"/>
        <dbReference type="EC" id="1.8.1.9"/>
    </reaction>
</comment>
<gene>
    <name evidence="5" type="ORF">AMJ83_05505</name>
</gene>
<dbReference type="InterPro" id="IPR050097">
    <property type="entry name" value="Ferredoxin-NADP_redctase_2"/>
</dbReference>
<dbReference type="Gene3D" id="3.50.50.60">
    <property type="entry name" value="FAD/NAD(P)-binding domain"/>
    <property type="match status" value="2"/>
</dbReference>
<name>A0A0S8FW68_UNCW3</name>
<evidence type="ECO:0000313" key="6">
    <source>
        <dbReference type="Proteomes" id="UP000051373"/>
    </source>
</evidence>
<dbReference type="PATRIC" id="fig|1703779.3.peg.1319"/>
<evidence type="ECO:0000259" key="4">
    <source>
        <dbReference type="Pfam" id="PF07992"/>
    </source>
</evidence>
<dbReference type="STRING" id="1703779.AMJ83_05505"/>
<dbReference type="AlphaFoldDB" id="A0A0S8FW68"/>
<dbReference type="PRINTS" id="PR00469">
    <property type="entry name" value="PNDRDTASEII"/>
</dbReference>